<name>A0A0C3EQ29_9AGAM</name>
<proteinExistence type="predicted"/>
<organism evidence="2 3">
    <name type="scientific">Scleroderma citrinum Foug A</name>
    <dbReference type="NCBI Taxonomy" id="1036808"/>
    <lineage>
        <taxon>Eukaryota</taxon>
        <taxon>Fungi</taxon>
        <taxon>Dikarya</taxon>
        <taxon>Basidiomycota</taxon>
        <taxon>Agaricomycotina</taxon>
        <taxon>Agaricomycetes</taxon>
        <taxon>Agaricomycetidae</taxon>
        <taxon>Boletales</taxon>
        <taxon>Sclerodermatineae</taxon>
        <taxon>Sclerodermataceae</taxon>
        <taxon>Scleroderma</taxon>
    </lineage>
</organism>
<feature type="region of interest" description="Disordered" evidence="1">
    <location>
        <begin position="31"/>
        <end position="53"/>
    </location>
</feature>
<reference evidence="3" key="2">
    <citation type="submission" date="2015-01" db="EMBL/GenBank/DDBJ databases">
        <title>Evolutionary Origins and Diversification of the Mycorrhizal Mutualists.</title>
        <authorList>
            <consortium name="DOE Joint Genome Institute"/>
            <consortium name="Mycorrhizal Genomics Consortium"/>
            <person name="Kohler A."/>
            <person name="Kuo A."/>
            <person name="Nagy L.G."/>
            <person name="Floudas D."/>
            <person name="Copeland A."/>
            <person name="Barry K.W."/>
            <person name="Cichocki N."/>
            <person name="Veneault-Fourrey C."/>
            <person name="LaButti K."/>
            <person name="Lindquist E.A."/>
            <person name="Lipzen A."/>
            <person name="Lundell T."/>
            <person name="Morin E."/>
            <person name="Murat C."/>
            <person name="Riley R."/>
            <person name="Ohm R."/>
            <person name="Sun H."/>
            <person name="Tunlid A."/>
            <person name="Henrissat B."/>
            <person name="Grigoriev I.V."/>
            <person name="Hibbett D.S."/>
            <person name="Martin F."/>
        </authorList>
    </citation>
    <scope>NUCLEOTIDE SEQUENCE [LARGE SCALE GENOMIC DNA]</scope>
    <source>
        <strain evidence="3">Foug A</strain>
    </source>
</reference>
<dbReference type="AlphaFoldDB" id="A0A0C3EQ29"/>
<feature type="compositionally biased region" description="Basic and acidic residues" evidence="1">
    <location>
        <begin position="31"/>
        <end position="47"/>
    </location>
</feature>
<gene>
    <name evidence="2" type="ORF">SCLCIDRAFT_495077</name>
</gene>
<dbReference type="EMBL" id="KN822005">
    <property type="protein sequence ID" value="KIM69966.1"/>
    <property type="molecule type" value="Genomic_DNA"/>
</dbReference>
<reference evidence="2 3" key="1">
    <citation type="submission" date="2014-04" db="EMBL/GenBank/DDBJ databases">
        <authorList>
            <consortium name="DOE Joint Genome Institute"/>
            <person name="Kuo A."/>
            <person name="Kohler A."/>
            <person name="Nagy L.G."/>
            <person name="Floudas D."/>
            <person name="Copeland A."/>
            <person name="Barry K.W."/>
            <person name="Cichocki N."/>
            <person name="Veneault-Fourrey C."/>
            <person name="LaButti K."/>
            <person name="Lindquist E.A."/>
            <person name="Lipzen A."/>
            <person name="Lundell T."/>
            <person name="Morin E."/>
            <person name="Murat C."/>
            <person name="Sun H."/>
            <person name="Tunlid A."/>
            <person name="Henrissat B."/>
            <person name="Grigoriev I.V."/>
            <person name="Hibbett D.S."/>
            <person name="Martin F."/>
            <person name="Nordberg H.P."/>
            <person name="Cantor M.N."/>
            <person name="Hua S.X."/>
        </authorList>
    </citation>
    <scope>NUCLEOTIDE SEQUENCE [LARGE SCALE GENOMIC DNA]</scope>
    <source>
        <strain evidence="2 3">Foug A</strain>
    </source>
</reference>
<protein>
    <submittedName>
        <fullName evidence="2">Uncharacterized protein</fullName>
    </submittedName>
</protein>
<keyword evidence="3" id="KW-1185">Reference proteome</keyword>
<dbReference type="Proteomes" id="UP000053989">
    <property type="component" value="Unassembled WGS sequence"/>
</dbReference>
<dbReference type="InParanoid" id="A0A0C3EQ29"/>
<sequence length="169" mass="19409">MCFLHNFQFGFVPSDGLPKLQRSASFYDGEDIRSRNSDSQADRRERASLGTQSHTQARVGLEWWKSATLRLQNVAISRLHTCHVHLARLVHVATCVSPPMTSTSLMSWILVYKVSCIELRSRIRIPQLSLFSNFPVRTRSTLKNFHYSVYFIDFRLGARTKFKKSSGRG</sequence>
<evidence type="ECO:0000313" key="3">
    <source>
        <dbReference type="Proteomes" id="UP000053989"/>
    </source>
</evidence>
<dbReference type="HOGENOM" id="CLU_1579442_0_0_1"/>
<accession>A0A0C3EQ29</accession>
<evidence type="ECO:0000256" key="1">
    <source>
        <dbReference type="SAM" id="MobiDB-lite"/>
    </source>
</evidence>
<evidence type="ECO:0000313" key="2">
    <source>
        <dbReference type="EMBL" id="KIM69966.1"/>
    </source>
</evidence>